<feature type="domain" description="VOC" evidence="2">
    <location>
        <begin position="11"/>
        <end position="124"/>
    </location>
</feature>
<name>A0A840ILQ9_9ACTN</name>
<evidence type="ECO:0000256" key="1">
    <source>
        <dbReference type="ARBA" id="ARBA00022723"/>
    </source>
</evidence>
<dbReference type="GO" id="GO:0016829">
    <property type="term" value="F:lyase activity"/>
    <property type="evidence" value="ECO:0007669"/>
    <property type="project" value="UniProtKB-KW"/>
</dbReference>
<organism evidence="3 4">
    <name type="scientific">Conexibacter arvalis</name>
    <dbReference type="NCBI Taxonomy" id="912552"/>
    <lineage>
        <taxon>Bacteria</taxon>
        <taxon>Bacillati</taxon>
        <taxon>Actinomycetota</taxon>
        <taxon>Thermoleophilia</taxon>
        <taxon>Solirubrobacterales</taxon>
        <taxon>Conexibacteraceae</taxon>
        <taxon>Conexibacter</taxon>
    </lineage>
</organism>
<dbReference type="Proteomes" id="UP000585272">
    <property type="component" value="Unassembled WGS sequence"/>
</dbReference>
<sequence>MTATSEFTITGVDFVAVPARDFDASVRFYGEVLGLPFVKRWGSMPGAEFQAGNLTLAIMEPTAFGQEFQTHRLPIALQVDDVPAARAHLEAKGVRFVTDLIDSGSCHQAIFLDPAGNALDLHHRYAPVPS</sequence>
<protein>
    <submittedName>
        <fullName evidence="3">Catechol 2,3-dioxygenase-like lactoylglutathione lyase family enzyme</fullName>
    </submittedName>
</protein>
<keyword evidence="3" id="KW-0456">Lyase</keyword>
<dbReference type="PROSITE" id="PS51819">
    <property type="entry name" value="VOC"/>
    <property type="match status" value="1"/>
</dbReference>
<dbReference type="SUPFAM" id="SSF54593">
    <property type="entry name" value="Glyoxalase/Bleomycin resistance protein/Dihydroxybiphenyl dioxygenase"/>
    <property type="match status" value="1"/>
</dbReference>
<dbReference type="Pfam" id="PF00903">
    <property type="entry name" value="Glyoxalase"/>
    <property type="match status" value="1"/>
</dbReference>
<evidence type="ECO:0000313" key="4">
    <source>
        <dbReference type="Proteomes" id="UP000585272"/>
    </source>
</evidence>
<evidence type="ECO:0000259" key="2">
    <source>
        <dbReference type="PROSITE" id="PS51819"/>
    </source>
</evidence>
<keyword evidence="3" id="KW-0560">Oxidoreductase</keyword>
<reference evidence="3 4" key="1">
    <citation type="submission" date="2020-08" db="EMBL/GenBank/DDBJ databases">
        <title>Genomic Encyclopedia of Archaeal and Bacterial Type Strains, Phase II (KMG-II): from individual species to whole genera.</title>
        <authorList>
            <person name="Goeker M."/>
        </authorList>
    </citation>
    <scope>NUCLEOTIDE SEQUENCE [LARGE SCALE GENOMIC DNA]</scope>
    <source>
        <strain evidence="3 4">DSM 23288</strain>
    </source>
</reference>
<gene>
    <name evidence="3" type="ORF">BDZ31_004913</name>
</gene>
<keyword evidence="3" id="KW-0223">Dioxygenase</keyword>
<comment type="caution">
    <text evidence="3">The sequence shown here is derived from an EMBL/GenBank/DDBJ whole genome shotgun (WGS) entry which is preliminary data.</text>
</comment>
<dbReference type="AlphaFoldDB" id="A0A840ILQ9"/>
<dbReference type="InterPro" id="IPR051785">
    <property type="entry name" value="MMCE/EMCE_epimerase"/>
</dbReference>
<dbReference type="GO" id="GO:0046491">
    <property type="term" value="P:L-methylmalonyl-CoA metabolic process"/>
    <property type="evidence" value="ECO:0007669"/>
    <property type="project" value="TreeGrafter"/>
</dbReference>
<dbReference type="PANTHER" id="PTHR43048">
    <property type="entry name" value="METHYLMALONYL-COA EPIMERASE"/>
    <property type="match status" value="1"/>
</dbReference>
<keyword evidence="1" id="KW-0479">Metal-binding</keyword>
<dbReference type="InterPro" id="IPR029068">
    <property type="entry name" value="Glyas_Bleomycin-R_OHBP_Dase"/>
</dbReference>
<proteinExistence type="predicted"/>
<dbReference type="GO" id="GO:0004493">
    <property type="term" value="F:methylmalonyl-CoA epimerase activity"/>
    <property type="evidence" value="ECO:0007669"/>
    <property type="project" value="TreeGrafter"/>
</dbReference>
<dbReference type="EMBL" id="JACHNU010000016">
    <property type="protein sequence ID" value="MBB4665285.1"/>
    <property type="molecule type" value="Genomic_DNA"/>
</dbReference>
<dbReference type="GO" id="GO:0051213">
    <property type="term" value="F:dioxygenase activity"/>
    <property type="evidence" value="ECO:0007669"/>
    <property type="project" value="UniProtKB-KW"/>
</dbReference>
<dbReference type="PANTHER" id="PTHR43048:SF3">
    <property type="entry name" value="METHYLMALONYL-COA EPIMERASE, MITOCHONDRIAL"/>
    <property type="match status" value="1"/>
</dbReference>
<dbReference type="Gene3D" id="3.10.180.10">
    <property type="entry name" value="2,3-Dihydroxybiphenyl 1,2-Dioxygenase, domain 1"/>
    <property type="match status" value="1"/>
</dbReference>
<dbReference type="RefSeq" id="WP_183346075.1">
    <property type="nucleotide sequence ID" value="NZ_JACHNU010000016.1"/>
</dbReference>
<dbReference type="InterPro" id="IPR004360">
    <property type="entry name" value="Glyas_Fos-R_dOase_dom"/>
</dbReference>
<keyword evidence="4" id="KW-1185">Reference proteome</keyword>
<dbReference type="GO" id="GO:0046872">
    <property type="term" value="F:metal ion binding"/>
    <property type="evidence" value="ECO:0007669"/>
    <property type="project" value="UniProtKB-KW"/>
</dbReference>
<evidence type="ECO:0000313" key="3">
    <source>
        <dbReference type="EMBL" id="MBB4665285.1"/>
    </source>
</evidence>
<accession>A0A840ILQ9</accession>
<dbReference type="InterPro" id="IPR037523">
    <property type="entry name" value="VOC_core"/>
</dbReference>